<dbReference type="PANTHER" id="PTHR31001:SF40">
    <property type="entry name" value="ZN(II)2CYS6 TRANSCRIPTION FACTOR (EUROFUNG)"/>
    <property type="match status" value="1"/>
</dbReference>
<evidence type="ECO:0000256" key="4">
    <source>
        <dbReference type="ARBA" id="ARBA00023125"/>
    </source>
</evidence>
<keyword evidence="10" id="KW-1185">Reference proteome</keyword>
<dbReference type="RefSeq" id="XP_067475072.1">
    <property type="nucleotide sequence ID" value="XM_067621898.1"/>
</dbReference>
<feature type="compositionally biased region" description="Low complexity" evidence="7">
    <location>
        <begin position="806"/>
        <end position="817"/>
    </location>
</feature>
<dbReference type="InterPro" id="IPR050613">
    <property type="entry name" value="Sec_Metabolite_Reg"/>
</dbReference>
<keyword evidence="4" id="KW-0238">DNA-binding</keyword>
<dbReference type="GeneID" id="93574386"/>
<name>A0A1L9U8D1_ASPBC</name>
<dbReference type="VEuPathDB" id="FungiDB:ASPBRDRAFT_210259"/>
<dbReference type="GO" id="GO:0006351">
    <property type="term" value="P:DNA-templated transcription"/>
    <property type="evidence" value="ECO:0007669"/>
    <property type="project" value="InterPro"/>
</dbReference>
<feature type="compositionally biased region" description="Polar residues" evidence="7">
    <location>
        <begin position="824"/>
        <end position="833"/>
    </location>
</feature>
<comment type="subcellular location">
    <subcellularLocation>
        <location evidence="1">Nucleus</location>
    </subcellularLocation>
</comment>
<feature type="region of interest" description="Disordered" evidence="7">
    <location>
        <begin position="186"/>
        <end position="216"/>
    </location>
</feature>
<sequence>MPPTEPRQIKRPRLSLSCIVCRRRKVRCGREQPECANCVRMKEKCVYKTMVRDEFTGRVRQLSPPAPAPVSQGDNPNASDSRANHAEEQAGSFTWSHWMSPDSGNAIDLGDEAPLTRPTLPPAAPPPPPKRRCLTQDKFEPCSAPLLPPSTTILTPAPSSSHGRMDLPYPTVPSWEEAIQLPDHHQGFARRGSSRTSSASQDASPSVSAPATAPCVSTNHHDPISLDYLSVRRGARTRYIGQAFWGFVAGKETLSDDFFDDNRNASPELPLTHISSLGMFNLLQSLPTKPVSDALLDVFFVAVWPVSPLVHSPTLRADYEKFWDWCRNSDRSLPPEKVRDDPTFLCLLFAILYCGASAAPPDSWTSASLQHLRKETTINHLKSAYTTSLSLCQHLEHPTLNTLVSSLLTAPFLDRYVEPMRNMVSVSTTVRIAQSMGLHREGVWSSSLSPVDREIRRRAWWHIIGLDVQSSMSTGLPPCCATEALDIVSMIADMRDEHIGDLSDYRSPGPVPGPSEQSIAVILAIARSETARLQSKIVSRLQNGRRLAQTEFTELVTLAKSLQQKIDTLIVRVPSQGIPEKGFLPSRLAKASPSTHPALYQDDGTRPTVFAAWTRIMLILLKFEVAVILQKPFLPAPDSADPQSCRAWTSVAQLCVSYLRVFLQLYQTPAFSPYLWFCYRYHGPLQCVFLLLVYLHSFPEPGDNVLARYCIDEIIDHTVSYYQVSQELPGATHADNPECDEGSSPPQLPLAIQVLVDLHRRLDLHPTSDNQPSGRLDDGDGRFSPYSLEHGSQGTEGDPINQNIFSLPSLSSSTSTTHIDSHQRAPSTATAPETPSGLKPGPPSSVFVAESDSGLDLDILASLSDFESWPSSLVLDDVLAHPNMMGP</sequence>
<proteinExistence type="predicted"/>
<evidence type="ECO:0000256" key="2">
    <source>
        <dbReference type="ARBA" id="ARBA00022723"/>
    </source>
</evidence>
<reference evidence="10" key="1">
    <citation type="journal article" date="2017" name="Genome Biol.">
        <title>Comparative genomics reveals high biological diversity and specific adaptations in the industrially and medically important fungal genus Aspergillus.</title>
        <authorList>
            <person name="de Vries R.P."/>
            <person name="Riley R."/>
            <person name="Wiebenga A."/>
            <person name="Aguilar-Osorio G."/>
            <person name="Amillis S."/>
            <person name="Uchima C.A."/>
            <person name="Anderluh G."/>
            <person name="Asadollahi M."/>
            <person name="Askin M."/>
            <person name="Barry K."/>
            <person name="Battaglia E."/>
            <person name="Bayram O."/>
            <person name="Benocci T."/>
            <person name="Braus-Stromeyer S.A."/>
            <person name="Caldana C."/>
            <person name="Canovas D."/>
            <person name="Cerqueira G.C."/>
            <person name="Chen F."/>
            <person name="Chen W."/>
            <person name="Choi C."/>
            <person name="Clum A."/>
            <person name="Dos Santos R.A."/>
            <person name="Damasio A.R."/>
            <person name="Diallinas G."/>
            <person name="Emri T."/>
            <person name="Fekete E."/>
            <person name="Flipphi M."/>
            <person name="Freyberg S."/>
            <person name="Gallo A."/>
            <person name="Gournas C."/>
            <person name="Habgood R."/>
            <person name="Hainaut M."/>
            <person name="Harispe M.L."/>
            <person name="Henrissat B."/>
            <person name="Hilden K.S."/>
            <person name="Hope R."/>
            <person name="Hossain A."/>
            <person name="Karabika E."/>
            <person name="Karaffa L."/>
            <person name="Karanyi Z."/>
            <person name="Krasevec N."/>
            <person name="Kuo A."/>
            <person name="Kusch H."/>
            <person name="LaButti K."/>
            <person name="Lagendijk E.L."/>
            <person name="Lapidus A."/>
            <person name="Levasseur A."/>
            <person name="Lindquist E."/>
            <person name="Lipzen A."/>
            <person name="Logrieco A.F."/>
            <person name="MacCabe A."/>
            <person name="Maekelae M.R."/>
            <person name="Malavazi I."/>
            <person name="Melin P."/>
            <person name="Meyer V."/>
            <person name="Mielnichuk N."/>
            <person name="Miskei M."/>
            <person name="Molnar A.P."/>
            <person name="Mule G."/>
            <person name="Ngan C.Y."/>
            <person name="Orejas M."/>
            <person name="Orosz E."/>
            <person name="Ouedraogo J.P."/>
            <person name="Overkamp K.M."/>
            <person name="Park H.-S."/>
            <person name="Perrone G."/>
            <person name="Piumi F."/>
            <person name="Punt P.J."/>
            <person name="Ram A.F."/>
            <person name="Ramon A."/>
            <person name="Rauscher S."/>
            <person name="Record E."/>
            <person name="Riano-Pachon D.M."/>
            <person name="Robert V."/>
            <person name="Roehrig J."/>
            <person name="Ruller R."/>
            <person name="Salamov A."/>
            <person name="Salih N.S."/>
            <person name="Samson R.A."/>
            <person name="Sandor E."/>
            <person name="Sanguinetti M."/>
            <person name="Schuetze T."/>
            <person name="Sepcic K."/>
            <person name="Shelest E."/>
            <person name="Sherlock G."/>
            <person name="Sophianopoulou V."/>
            <person name="Squina F.M."/>
            <person name="Sun H."/>
            <person name="Susca A."/>
            <person name="Todd R.B."/>
            <person name="Tsang A."/>
            <person name="Unkles S.E."/>
            <person name="van de Wiele N."/>
            <person name="van Rossen-Uffink D."/>
            <person name="Oliveira J.V."/>
            <person name="Vesth T.C."/>
            <person name="Visser J."/>
            <person name="Yu J.-H."/>
            <person name="Zhou M."/>
            <person name="Andersen M.R."/>
            <person name="Archer D.B."/>
            <person name="Baker S.E."/>
            <person name="Benoit I."/>
            <person name="Brakhage A.A."/>
            <person name="Braus G.H."/>
            <person name="Fischer R."/>
            <person name="Frisvad J.C."/>
            <person name="Goldman G.H."/>
            <person name="Houbraken J."/>
            <person name="Oakley B."/>
            <person name="Pocsi I."/>
            <person name="Scazzocchio C."/>
            <person name="Seiboth B."/>
            <person name="vanKuyk P.A."/>
            <person name="Wortman J."/>
            <person name="Dyer P.S."/>
            <person name="Grigoriev I.V."/>
        </authorList>
    </citation>
    <scope>NUCLEOTIDE SEQUENCE [LARGE SCALE GENOMIC DNA]</scope>
    <source>
        <strain evidence="10">CBS 101740 / IMI 381727 / IBT 21946</strain>
    </source>
</reference>
<evidence type="ECO:0000256" key="5">
    <source>
        <dbReference type="ARBA" id="ARBA00023163"/>
    </source>
</evidence>
<organism evidence="9 10">
    <name type="scientific">Aspergillus brasiliensis (strain CBS 101740 / IMI 381727 / IBT 21946)</name>
    <dbReference type="NCBI Taxonomy" id="767769"/>
    <lineage>
        <taxon>Eukaryota</taxon>
        <taxon>Fungi</taxon>
        <taxon>Dikarya</taxon>
        <taxon>Ascomycota</taxon>
        <taxon>Pezizomycotina</taxon>
        <taxon>Eurotiomycetes</taxon>
        <taxon>Eurotiomycetidae</taxon>
        <taxon>Eurotiales</taxon>
        <taxon>Aspergillaceae</taxon>
        <taxon>Aspergillus</taxon>
        <taxon>Aspergillus subgen. Circumdati</taxon>
    </lineage>
</organism>
<dbReference type="OMA" id="AWTRIML"/>
<dbReference type="CDD" id="cd12148">
    <property type="entry name" value="fungal_TF_MHR"/>
    <property type="match status" value="1"/>
</dbReference>
<dbReference type="GO" id="GO:0000981">
    <property type="term" value="F:DNA-binding transcription factor activity, RNA polymerase II-specific"/>
    <property type="evidence" value="ECO:0007669"/>
    <property type="project" value="InterPro"/>
</dbReference>
<keyword evidence="5" id="KW-0804">Transcription</keyword>
<keyword evidence="3" id="KW-0805">Transcription regulation</keyword>
<protein>
    <recommendedName>
        <fullName evidence="8">Zn(2)-C6 fungal-type domain-containing protein</fullName>
    </recommendedName>
</protein>
<evidence type="ECO:0000256" key="1">
    <source>
        <dbReference type="ARBA" id="ARBA00004123"/>
    </source>
</evidence>
<dbReference type="Pfam" id="PF04082">
    <property type="entry name" value="Fungal_trans"/>
    <property type="match status" value="1"/>
</dbReference>
<evidence type="ECO:0000259" key="8">
    <source>
        <dbReference type="PROSITE" id="PS50048"/>
    </source>
</evidence>
<dbReference type="EMBL" id="KV878692">
    <property type="protein sequence ID" value="OJJ67823.1"/>
    <property type="molecule type" value="Genomic_DNA"/>
</dbReference>
<feature type="compositionally biased region" description="Pro residues" evidence="7">
    <location>
        <begin position="119"/>
        <end position="128"/>
    </location>
</feature>
<dbReference type="OrthoDB" id="3989227at2759"/>
<dbReference type="InterPro" id="IPR036864">
    <property type="entry name" value="Zn2-C6_fun-type_DNA-bd_sf"/>
</dbReference>
<feature type="domain" description="Zn(2)-C6 fungal-type" evidence="8">
    <location>
        <begin position="17"/>
        <end position="47"/>
    </location>
</feature>
<evidence type="ECO:0000256" key="7">
    <source>
        <dbReference type="SAM" id="MobiDB-lite"/>
    </source>
</evidence>
<feature type="region of interest" description="Disordered" evidence="7">
    <location>
        <begin position="764"/>
        <end position="846"/>
    </location>
</feature>
<keyword evidence="6" id="KW-0539">Nucleus</keyword>
<dbReference type="PROSITE" id="PS00463">
    <property type="entry name" value="ZN2_CY6_FUNGAL_1"/>
    <property type="match status" value="1"/>
</dbReference>
<dbReference type="SMART" id="SM00066">
    <property type="entry name" value="GAL4"/>
    <property type="match status" value="1"/>
</dbReference>
<dbReference type="Pfam" id="PF00172">
    <property type="entry name" value="Zn_clus"/>
    <property type="match status" value="1"/>
</dbReference>
<feature type="compositionally biased region" description="Low complexity" evidence="7">
    <location>
        <begin position="189"/>
        <end position="216"/>
    </location>
</feature>
<dbReference type="GO" id="GO:0008270">
    <property type="term" value="F:zinc ion binding"/>
    <property type="evidence" value="ECO:0007669"/>
    <property type="project" value="InterPro"/>
</dbReference>
<dbReference type="Gene3D" id="4.10.240.10">
    <property type="entry name" value="Zn(2)-C6 fungal-type DNA-binding domain"/>
    <property type="match status" value="1"/>
</dbReference>
<dbReference type="CDD" id="cd00067">
    <property type="entry name" value="GAL4"/>
    <property type="match status" value="1"/>
</dbReference>
<dbReference type="Proteomes" id="UP000184499">
    <property type="component" value="Unassembled WGS sequence"/>
</dbReference>
<dbReference type="SUPFAM" id="SSF57701">
    <property type="entry name" value="Zn2/Cys6 DNA-binding domain"/>
    <property type="match status" value="1"/>
</dbReference>
<dbReference type="AlphaFoldDB" id="A0A1L9U8D1"/>
<dbReference type="InterPro" id="IPR007219">
    <property type="entry name" value="XnlR_reg_dom"/>
</dbReference>
<feature type="compositionally biased region" description="Polar residues" evidence="7">
    <location>
        <begin position="790"/>
        <end position="805"/>
    </location>
</feature>
<dbReference type="InterPro" id="IPR001138">
    <property type="entry name" value="Zn2Cys6_DnaBD"/>
</dbReference>
<accession>A0A1L9U8D1</accession>
<evidence type="ECO:0000256" key="3">
    <source>
        <dbReference type="ARBA" id="ARBA00023015"/>
    </source>
</evidence>
<feature type="region of interest" description="Disordered" evidence="7">
    <location>
        <begin position="104"/>
        <end position="135"/>
    </location>
</feature>
<dbReference type="GO" id="GO:0009893">
    <property type="term" value="P:positive regulation of metabolic process"/>
    <property type="evidence" value="ECO:0007669"/>
    <property type="project" value="UniProtKB-ARBA"/>
</dbReference>
<dbReference type="STRING" id="767769.A0A1L9U8D1"/>
<feature type="compositionally biased region" description="Polar residues" evidence="7">
    <location>
        <begin position="72"/>
        <end position="81"/>
    </location>
</feature>
<feature type="region of interest" description="Disordered" evidence="7">
    <location>
        <begin position="59"/>
        <end position="90"/>
    </location>
</feature>
<dbReference type="GO" id="GO:0005634">
    <property type="term" value="C:nucleus"/>
    <property type="evidence" value="ECO:0007669"/>
    <property type="project" value="UniProtKB-SubCell"/>
</dbReference>
<keyword evidence="2" id="KW-0479">Metal-binding</keyword>
<dbReference type="GO" id="GO:0003677">
    <property type="term" value="F:DNA binding"/>
    <property type="evidence" value="ECO:0007669"/>
    <property type="project" value="UniProtKB-KW"/>
</dbReference>
<evidence type="ECO:0000256" key="6">
    <source>
        <dbReference type="ARBA" id="ARBA00023242"/>
    </source>
</evidence>
<dbReference type="SMART" id="SM00906">
    <property type="entry name" value="Fungal_trans"/>
    <property type="match status" value="1"/>
</dbReference>
<dbReference type="PANTHER" id="PTHR31001">
    <property type="entry name" value="UNCHARACTERIZED TRANSCRIPTIONAL REGULATORY PROTEIN"/>
    <property type="match status" value="1"/>
</dbReference>
<evidence type="ECO:0000313" key="10">
    <source>
        <dbReference type="Proteomes" id="UP000184499"/>
    </source>
</evidence>
<dbReference type="PROSITE" id="PS50048">
    <property type="entry name" value="ZN2_CY6_FUNGAL_2"/>
    <property type="match status" value="1"/>
</dbReference>
<evidence type="ECO:0000313" key="9">
    <source>
        <dbReference type="EMBL" id="OJJ67823.1"/>
    </source>
</evidence>
<gene>
    <name evidence="9" type="ORF">ASPBRDRAFT_210259</name>
</gene>